<dbReference type="CDD" id="cd08600">
    <property type="entry name" value="GDPD_EcGlpQ_like"/>
    <property type="match status" value="1"/>
</dbReference>
<dbReference type="PANTHER" id="PTHR43620">
    <property type="entry name" value="GLYCEROPHOSPHORYL DIESTER PHOSPHODIESTERASE"/>
    <property type="match status" value="1"/>
</dbReference>
<evidence type="ECO:0000256" key="6">
    <source>
        <dbReference type="ARBA" id="ARBA00047512"/>
    </source>
</evidence>
<accession>A0A9X4J0P5</accession>
<dbReference type="PROSITE" id="PS51257">
    <property type="entry name" value="PROKAR_LIPOPROTEIN"/>
    <property type="match status" value="1"/>
</dbReference>
<evidence type="ECO:0000256" key="5">
    <source>
        <dbReference type="ARBA" id="ARBA00022801"/>
    </source>
</evidence>
<organism evidence="9 10">
    <name type="scientific">Vibrio aestuarianus</name>
    <dbReference type="NCBI Taxonomy" id="28171"/>
    <lineage>
        <taxon>Bacteria</taxon>
        <taxon>Pseudomonadati</taxon>
        <taxon>Pseudomonadota</taxon>
        <taxon>Gammaproteobacteria</taxon>
        <taxon>Vibrionales</taxon>
        <taxon>Vibrionaceae</taxon>
        <taxon>Vibrio</taxon>
    </lineage>
</organism>
<gene>
    <name evidence="9" type="primary">glpQ</name>
    <name evidence="9" type="ORF">L9X51_15205</name>
</gene>
<keyword evidence="3 7" id="KW-0732">Signal</keyword>
<evidence type="ECO:0000256" key="3">
    <source>
        <dbReference type="ARBA" id="ARBA00022729"/>
    </source>
</evidence>
<keyword evidence="4" id="KW-0319">Glycerol metabolism</keyword>
<evidence type="ECO:0000259" key="8">
    <source>
        <dbReference type="PROSITE" id="PS51704"/>
    </source>
</evidence>
<dbReference type="GO" id="GO:0006629">
    <property type="term" value="P:lipid metabolic process"/>
    <property type="evidence" value="ECO:0007669"/>
    <property type="project" value="InterPro"/>
</dbReference>
<dbReference type="EC" id="3.1.4.46" evidence="2"/>
<dbReference type="NCBIfam" id="NF008354">
    <property type="entry name" value="PRK11143.1"/>
    <property type="match status" value="1"/>
</dbReference>
<reference evidence="9" key="1">
    <citation type="submission" date="2022-02" db="EMBL/GenBank/DDBJ databases">
        <title>Emergence and expansion in Europe of a Vibrio aestuarianus clonal complex pathogenic for oysters.</title>
        <authorList>
            <person name="Mesnil A."/>
            <person name="Travers M.-A."/>
        </authorList>
    </citation>
    <scope>NUCLEOTIDE SEQUENCE</scope>
    <source>
        <strain evidence="9">19_064_15T1</strain>
    </source>
</reference>
<evidence type="ECO:0000313" key="10">
    <source>
        <dbReference type="Proteomes" id="UP001140978"/>
    </source>
</evidence>
<dbReference type="Proteomes" id="UP001140978">
    <property type="component" value="Unassembled WGS sequence"/>
</dbReference>
<keyword evidence="5 9" id="KW-0378">Hydrolase</keyword>
<dbReference type="InterPro" id="IPR017946">
    <property type="entry name" value="PLC-like_Pdiesterase_TIM-brl"/>
</dbReference>
<evidence type="ECO:0000313" key="9">
    <source>
        <dbReference type="EMBL" id="MDE1347775.1"/>
    </source>
</evidence>
<evidence type="ECO:0000256" key="4">
    <source>
        <dbReference type="ARBA" id="ARBA00022798"/>
    </source>
</evidence>
<proteinExistence type="inferred from homology"/>
<feature type="domain" description="GP-PDE" evidence="8">
    <location>
        <begin position="23"/>
        <end position="349"/>
    </location>
</feature>
<dbReference type="GO" id="GO:0008889">
    <property type="term" value="F:glycerophosphodiester phosphodiesterase activity"/>
    <property type="evidence" value="ECO:0007669"/>
    <property type="project" value="UniProtKB-EC"/>
</dbReference>
<dbReference type="Pfam" id="PF03009">
    <property type="entry name" value="GDPD"/>
    <property type="match status" value="1"/>
</dbReference>
<dbReference type="GO" id="GO:0042597">
    <property type="term" value="C:periplasmic space"/>
    <property type="evidence" value="ECO:0007669"/>
    <property type="project" value="TreeGrafter"/>
</dbReference>
<sequence length="352" mass="40215">MKLKPLALSLLALACSTWGHADPLVIAHRGASGYLPEHTLEAKALAYGMKPDYIEQDVVMTKDNQLVVLHDHYLDRVTDVAERFPDRARSDGRYYAIDFTLSEIKSLRVTEGFNIDDKGNKVAGFPDRFPLWKSNFTVPTFAEEIELIQGLNKTLGYDIGIYPEIKAPWFHKHQGKDISKAVLTTLKEYGYTNKEDKVYLQCFDPIELKRINDELLPAMKMDLKLVQLIAYTDWNETMVYDGNQAQPYSYDWMFEANGMKQVATYADGIGPWKPMLVDDASTKDNIIIKPLMKEAKAQGLVVHPYTFRAEKDRIAPYADSFEDMLDVFYNKVKVDGLFTDFPDKAATFLHQK</sequence>
<dbReference type="PROSITE" id="PS51704">
    <property type="entry name" value="GP_PDE"/>
    <property type="match status" value="1"/>
</dbReference>
<dbReference type="EMBL" id="JAKNAX010000052">
    <property type="protein sequence ID" value="MDE1347775.1"/>
    <property type="molecule type" value="Genomic_DNA"/>
</dbReference>
<dbReference type="PANTHER" id="PTHR43620:SF7">
    <property type="entry name" value="GLYCEROPHOSPHODIESTER PHOSPHODIESTERASE GDPD5-RELATED"/>
    <property type="match status" value="1"/>
</dbReference>
<feature type="signal peptide" evidence="7">
    <location>
        <begin position="1"/>
        <end position="21"/>
    </location>
</feature>
<evidence type="ECO:0000256" key="1">
    <source>
        <dbReference type="ARBA" id="ARBA00007277"/>
    </source>
</evidence>
<dbReference type="AlphaFoldDB" id="A0A9X4J0P5"/>
<comment type="caution">
    <text evidence="9">The sequence shown here is derived from an EMBL/GenBank/DDBJ whole genome shotgun (WGS) entry which is preliminary data.</text>
</comment>
<comment type="similarity">
    <text evidence="1">Belongs to the glycerophosphoryl diester phosphodiesterase family.</text>
</comment>
<dbReference type="Gene3D" id="3.20.20.190">
    <property type="entry name" value="Phosphatidylinositol (PI) phosphodiesterase"/>
    <property type="match status" value="1"/>
</dbReference>
<comment type="catalytic activity">
    <reaction evidence="6">
        <text>a sn-glycero-3-phosphodiester + H2O = an alcohol + sn-glycerol 3-phosphate + H(+)</text>
        <dbReference type="Rhea" id="RHEA:12969"/>
        <dbReference type="ChEBI" id="CHEBI:15377"/>
        <dbReference type="ChEBI" id="CHEBI:15378"/>
        <dbReference type="ChEBI" id="CHEBI:30879"/>
        <dbReference type="ChEBI" id="CHEBI:57597"/>
        <dbReference type="ChEBI" id="CHEBI:83408"/>
        <dbReference type="EC" id="3.1.4.46"/>
    </reaction>
</comment>
<dbReference type="SUPFAM" id="SSF51695">
    <property type="entry name" value="PLC-like phosphodiesterases"/>
    <property type="match status" value="1"/>
</dbReference>
<protein>
    <recommendedName>
        <fullName evidence="2">glycerophosphodiester phosphodiesterase</fullName>
        <ecNumber evidence="2">3.1.4.46</ecNumber>
    </recommendedName>
</protein>
<evidence type="ECO:0000256" key="2">
    <source>
        <dbReference type="ARBA" id="ARBA00012247"/>
    </source>
</evidence>
<name>A0A9X4J0P5_9VIBR</name>
<dbReference type="FunFam" id="3.20.20.190:FF:000009">
    <property type="entry name" value="Glycerophosphodiester phosphodiesterase, periplasmic"/>
    <property type="match status" value="1"/>
</dbReference>
<dbReference type="GO" id="GO:0006071">
    <property type="term" value="P:glycerol metabolic process"/>
    <property type="evidence" value="ECO:0007669"/>
    <property type="project" value="UniProtKB-KW"/>
</dbReference>
<dbReference type="InterPro" id="IPR030395">
    <property type="entry name" value="GP_PDE_dom"/>
</dbReference>
<evidence type="ECO:0000256" key="7">
    <source>
        <dbReference type="SAM" id="SignalP"/>
    </source>
</evidence>
<dbReference type="RefSeq" id="WP_274676243.1">
    <property type="nucleotide sequence ID" value="NZ_JAKNAX010000052.1"/>
</dbReference>
<feature type="chain" id="PRO_5040973892" description="glycerophosphodiester phosphodiesterase" evidence="7">
    <location>
        <begin position="22"/>
        <end position="352"/>
    </location>
</feature>